<keyword evidence="13" id="KW-1185">Reference proteome</keyword>
<comment type="subcellular location">
    <subcellularLocation>
        <location evidence="1">Membrane</location>
        <topology evidence="1">Multi-pass membrane protein</topology>
    </subcellularLocation>
</comment>
<comment type="caution">
    <text evidence="12">The sequence shown here is derived from an EMBL/GenBank/DDBJ whole genome shotgun (WGS) entry which is preliminary data.</text>
</comment>
<dbReference type="PROSITE" id="PS50262">
    <property type="entry name" value="G_PROTEIN_RECEP_F1_2"/>
    <property type="match status" value="1"/>
</dbReference>
<accession>A0AAW0WAF6</accession>
<feature type="transmembrane region" description="Helical" evidence="10">
    <location>
        <begin position="111"/>
        <end position="134"/>
    </location>
</feature>
<evidence type="ECO:0000256" key="9">
    <source>
        <dbReference type="SAM" id="MobiDB-lite"/>
    </source>
</evidence>
<feature type="compositionally biased region" description="Basic and acidic residues" evidence="9">
    <location>
        <begin position="271"/>
        <end position="286"/>
    </location>
</feature>
<dbReference type="GO" id="GO:0005886">
    <property type="term" value="C:plasma membrane"/>
    <property type="evidence" value="ECO:0007669"/>
    <property type="project" value="TreeGrafter"/>
</dbReference>
<evidence type="ECO:0000259" key="11">
    <source>
        <dbReference type="PROSITE" id="PS50262"/>
    </source>
</evidence>
<dbReference type="PANTHER" id="PTHR24238:SF73">
    <property type="entry name" value="RYAMIDE RECEPTOR"/>
    <property type="match status" value="1"/>
</dbReference>
<keyword evidence="4 10" id="KW-1133">Transmembrane helix</keyword>
<feature type="region of interest" description="Disordered" evidence="9">
    <location>
        <begin position="213"/>
        <end position="247"/>
    </location>
</feature>
<dbReference type="PANTHER" id="PTHR24238">
    <property type="entry name" value="G-PROTEIN COUPLED RECEPTOR"/>
    <property type="match status" value="1"/>
</dbReference>
<evidence type="ECO:0000256" key="1">
    <source>
        <dbReference type="ARBA" id="ARBA00004141"/>
    </source>
</evidence>
<feature type="region of interest" description="Disordered" evidence="9">
    <location>
        <begin position="263"/>
        <end position="287"/>
    </location>
</feature>
<reference evidence="12 13" key="1">
    <citation type="journal article" date="2024" name="BMC Genomics">
        <title>Genome assembly of redclaw crayfish (Cherax quadricarinatus) provides insights into its immune adaptation and hypoxia tolerance.</title>
        <authorList>
            <person name="Liu Z."/>
            <person name="Zheng J."/>
            <person name="Li H."/>
            <person name="Fang K."/>
            <person name="Wang S."/>
            <person name="He J."/>
            <person name="Zhou D."/>
            <person name="Weng S."/>
            <person name="Chi M."/>
            <person name="Gu Z."/>
            <person name="He J."/>
            <person name="Li F."/>
            <person name="Wang M."/>
        </authorList>
    </citation>
    <scope>NUCLEOTIDE SEQUENCE [LARGE SCALE GENOMIC DNA]</scope>
    <source>
        <strain evidence="12">ZL_2023a</strain>
    </source>
</reference>
<evidence type="ECO:0000256" key="3">
    <source>
        <dbReference type="ARBA" id="ARBA00022692"/>
    </source>
</evidence>
<protein>
    <recommendedName>
        <fullName evidence="11">G-protein coupled receptors family 1 profile domain-containing protein</fullName>
    </recommendedName>
</protein>
<evidence type="ECO:0000256" key="8">
    <source>
        <dbReference type="ARBA" id="ARBA00023224"/>
    </source>
</evidence>
<keyword evidence="8" id="KW-0807">Transducer</keyword>
<keyword evidence="6 10" id="KW-0472">Membrane</keyword>
<keyword evidence="3 10" id="KW-0812">Transmembrane</keyword>
<evidence type="ECO:0000256" key="5">
    <source>
        <dbReference type="ARBA" id="ARBA00023040"/>
    </source>
</evidence>
<feature type="compositionally biased region" description="Basic and acidic residues" evidence="9">
    <location>
        <begin position="224"/>
        <end position="235"/>
    </location>
</feature>
<feature type="transmembrane region" description="Helical" evidence="10">
    <location>
        <begin position="146"/>
        <end position="168"/>
    </location>
</feature>
<evidence type="ECO:0000256" key="6">
    <source>
        <dbReference type="ARBA" id="ARBA00023136"/>
    </source>
</evidence>
<feature type="non-terminal residue" evidence="12">
    <location>
        <position position="1"/>
    </location>
</feature>
<comment type="similarity">
    <text evidence="2">Belongs to the G-protein coupled receptor 1 family.</text>
</comment>
<keyword evidence="5" id="KW-0297">G-protein coupled receptor</keyword>
<keyword evidence="7" id="KW-0675">Receptor</keyword>
<proteinExistence type="inferred from homology"/>
<name>A0AAW0WAF6_CHEQU</name>
<evidence type="ECO:0000256" key="10">
    <source>
        <dbReference type="SAM" id="Phobius"/>
    </source>
</evidence>
<dbReference type="InterPro" id="IPR000276">
    <property type="entry name" value="GPCR_Rhodpsn"/>
</dbReference>
<organism evidence="12 13">
    <name type="scientific">Cherax quadricarinatus</name>
    <name type="common">Australian red claw crayfish</name>
    <dbReference type="NCBI Taxonomy" id="27406"/>
    <lineage>
        <taxon>Eukaryota</taxon>
        <taxon>Metazoa</taxon>
        <taxon>Ecdysozoa</taxon>
        <taxon>Arthropoda</taxon>
        <taxon>Crustacea</taxon>
        <taxon>Multicrustacea</taxon>
        <taxon>Malacostraca</taxon>
        <taxon>Eumalacostraca</taxon>
        <taxon>Eucarida</taxon>
        <taxon>Decapoda</taxon>
        <taxon>Pleocyemata</taxon>
        <taxon>Astacidea</taxon>
        <taxon>Parastacoidea</taxon>
        <taxon>Parastacidae</taxon>
        <taxon>Cherax</taxon>
    </lineage>
</organism>
<dbReference type="Pfam" id="PF00001">
    <property type="entry name" value="7tm_1"/>
    <property type="match status" value="1"/>
</dbReference>
<feature type="transmembrane region" description="Helical" evidence="10">
    <location>
        <begin position="34"/>
        <end position="54"/>
    </location>
</feature>
<evidence type="ECO:0000313" key="12">
    <source>
        <dbReference type="EMBL" id="KAK8727055.1"/>
    </source>
</evidence>
<dbReference type="GO" id="GO:0008188">
    <property type="term" value="F:neuropeptide receptor activity"/>
    <property type="evidence" value="ECO:0007669"/>
    <property type="project" value="TreeGrafter"/>
</dbReference>
<dbReference type="Gene3D" id="1.20.1070.10">
    <property type="entry name" value="Rhodopsin 7-helix transmembrane proteins"/>
    <property type="match status" value="1"/>
</dbReference>
<evidence type="ECO:0000313" key="13">
    <source>
        <dbReference type="Proteomes" id="UP001445076"/>
    </source>
</evidence>
<feature type="compositionally biased region" description="Polar residues" evidence="9">
    <location>
        <begin position="213"/>
        <end position="223"/>
    </location>
</feature>
<gene>
    <name evidence="12" type="ORF">OTU49_009910</name>
</gene>
<dbReference type="PRINTS" id="PR00237">
    <property type="entry name" value="GPCRRHODOPSN"/>
</dbReference>
<sequence>IAVFSSLDPIDIRIFQSSGREVCMEQWPDENLRVYYTVALMILQYFLPLVVLIFTYSRIACKVWGCKPVTSPCSRSAAAQMQPLAPSGKSRSFLRKSTSDHPPAKMIKMTLTVVMVYSLCWLPFNILMVVLDLVEEVRYWPHFHHLWFVFHWLAMSHACYNPLILCWMNARFREGYLHVLYNLMPCCRERLSRSLLKLRQSSGLHRAHTYSTAFGSSHNSRNQRFLEDSRKRRDSSGSTKGSMQMTSTKDGSFKLLANINHQPSTNGFRRKAGEREHSDTHIRENDTSLQPSLANTCVGTGGQLQASGLDLPHEMIDRYLFVSGESTL</sequence>
<evidence type="ECO:0000256" key="2">
    <source>
        <dbReference type="ARBA" id="ARBA00010663"/>
    </source>
</evidence>
<evidence type="ECO:0000256" key="4">
    <source>
        <dbReference type="ARBA" id="ARBA00022989"/>
    </source>
</evidence>
<dbReference type="AlphaFoldDB" id="A0AAW0WAF6"/>
<feature type="compositionally biased region" description="Polar residues" evidence="9">
    <location>
        <begin position="236"/>
        <end position="247"/>
    </location>
</feature>
<dbReference type="Proteomes" id="UP001445076">
    <property type="component" value="Unassembled WGS sequence"/>
</dbReference>
<dbReference type="InterPro" id="IPR017452">
    <property type="entry name" value="GPCR_Rhodpsn_7TM"/>
</dbReference>
<dbReference type="EMBL" id="JARKIK010000077">
    <property type="protein sequence ID" value="KAK8727055.1"/>
    <property type="molecule type" value="Genomic_DNA"/>
</dbReference>
<dbReference type="SUPFAM" id="SSF81321">
    <property type="entry name" value="Family A G protein-coupled receptor-like"/>
    <property type="match status" value="1"/>
</dbReference>
<feature type="domain" description="G-protein coupled receptors family 1 profile" evidence="11">
    <location>
        <begin position="1"/>
        <end position="165"/>
    </location>
</feature>
<evidence type="ECO:0000256" key="7">
    <source>
        <dbReference type="ARBA" id="ARBA00023170"/>
    </source>
</evidence>